<dbReference type="OrthoDB" id="620691at2759"/>
<proteinExistence type="predicted"/>
<dbReference type="InterPro" id="IPR036047">
    <property type="entry name" value="F-box-like_dom_sf"/>
</dbReference>
<protein>
    <recommendedName>
        <fullName evidence="2">DUF7595 domain-containing protein</fullName>
    </recommendedName>
</protein>
<dbReference type="PANTHER" id="PTHR35828">
    <property type="entry name" value="OS08G0203800 PROTEIN-RELATED"/>
    <property type="match status" value="1"/>
</dbReference>
<dbReference type="SUPFAM" id="SSF81383">
    <property type="entry name" value="F-box domain"/>
    <property type="match status" value="1"/>
</dbReference>
<sequence>MAGGVGAPRPRAQAQTSAQPRRRRHQAASLPIDVIAAIVARSDPATLVRCAATCGDMRGRVADPGFRLRLRHADHRFVPSLLRGLLLGDRESTYRNDDPLDMYLLDATAGSLRRAAESFAPGEDGEPLELYMPLSAREGLVLVRDGDLHVCNLATGRFETLPPEPEFGGLCVLLVGDGEDAGGGAVGRPFQVVKASLVLEEKHRRLVVQTFSSELGTWGPCTEIRTPQIHGRNLHGYSQALRIRPLVAGGAVHWLCFTDTAAYVLKLRVRSAAAAPPRLAVTKLPERFPYNGGRFSNNGWWWWIRHLLVTMAPGGSPAVLVADKDKISAWTQSKHSARWNQQPQVVIECKAISRFLGNVVGEERERQHMRNWHSEQATNLVGFAERSGVVLIKLYDCFFWLDLQSKQIVSCFLDPSIRDKNVYCPYEMDISNWVPSFSAASL</sequence>
<dbReference type="Proteomes" id="UP000636709">
    <property type="component" value="Unassembled WGS sequence"/>
</dbReference>
<keyword evidence="4" id="KW-1185">Reference proteome</keyword>
<evidence type="ECO:0000256" key="1">
    <source>
        <dbReference type="SAM" id="MobiDB-lite"/>
    </source>
</evidence>
<reference evidence="3" key="1">
    <citation type="submission" date="2020-07" db="EMBL/GenBank/DDBJ databases">
        <title>Genome sequence and genetic diversity analysis of an under-domesticated orphan crop, white fonio (Digitaria exilis).</title>
        <authorList>
            <person name="Bennetzen J.L."/>
            <person name="Chen S."/>
            <person name="Ma X."/>
            <person name="Wang X."/>
            <person name="Yssel A.E.J."/>
            <person name="Chaluvadi S.R."/>
            <person name="Johnson M."/>
            <person name="Gangashetty P."/>
            <person name="Hamidou F."/>
            <person name="Sanogo M.D."/>
            <person name="Zwaenepoel A."/>
            <person name="Wallace J."/>
            <person name="Van De Peer Y."/>
            <person name="Van Deynze A."/>
        </authorList>
    </citation>
    <scope>NUCLEOTIDE SEQUENCE</scope>
    <source>
        <tissue evidence="3">Leaves</tissue>
    </source>
</reference>
<gene>
    <name evidence="3" type="ORF">HU200_050681</name>
</gene>
<dbReference type="AlphaFoldDB" id="A0A835AT51"/>
<dbReference type="PANTHER" id="PTHR35828:SF23">
    <property type="entry name" value="F-BOX DOMAIN-CONTAINING PROTEIN"/>
    <property type="match status" value="1"/>
</dbReference>
<evidence type="ECO:0000259" key="2">
    <source>
        <dbReference type="Pfam" id="PF24523"/>
    </source>
</evidence>
<accession>A0A835AT51</accession>
<name>A0A835AT51_9POAL</name>
<organism evidence="3 4">
    <name type="scientific">Digitaria exilis</name>
    <dbReference type="NCBI Taxonomy" id="1010633"/>
    <lineage>
        <taxon>Eukaryota</taxon>
        <taxon>Viridiplantae</taxon>
        <taxon>Streptophyta</taxon>
        <taxon>Embryophyta</taxon>
        <taxon>Tracheophyta</taxon>
        <taxon>Spermatophyta</taxon>
        <taxon>Magnoliopsida</taxon>
        <taxon>Liliopsida</taxon>
        <taxon>Poales</taxon>
        <taxon>Poaceae</taxon>
        <taxon>PACMAD clade</taxon>
        <taxon>Panicoideae</taxon>
        <taxon>Panicodae</taxon>
        <taxon>Paniceae</taxon>
        <taxon>Anthephorinae</taxon>
        <taxon>Digitaria</taxon>
    </lineage>
</organism>
<feature type="region of interest" description="Disordered" evidence="1">
    <location>
        <begin position="1"/>
        <end position="26"/>
    </location>
</feature>
<dbReference type="Pfam" id="PF24523">
    <property type="entry name" value="DUF7595"/>
    <property type="match status" value="1"/>
</dbReference>
<feature type="domain" description="DUF7595" evidence="2">
    <location>
        <begin position="130"/>
        <end position="409"/>
    </location>
</feature>
<dbReference type="EMBL" id="JACEFO010002259">
    <property type="protein sequence ID" value="KAF8670379.1"/>
    <property type="molecule type" value="Genomic_DNA"/>
</dbReference>
<evidence type="ECO:0000313" key="3">
    <source>
        <dbReference type="EMBL" id="KAF8670379.1"/>
    </source>
</evidence>
<evidence type="ECO:0000313" key="4">
    <source>
        <dbReference type="Proteomes" id="UP000636709"/>
    </source>
</evidence>
<comment type="caution">
    <text evidence="3">The sequence shown here is derived from an EMBL/GenBank/DDBJ whole genome shotgun (WGS) entry which is preliminary data.</text>
</comment>
<dbReference type="InterPro" id="IPR056016">
    <property type="entry name" value="DUF7595"/>
</dbReference>